<dbReference type="Pfam" id="PF12937">
    <property type="entry name" value="F-box-like"/>
    <property type="match status" value="1"/>
</dbReference>
<dbReference type="PROSITE" id="PS50181">
    <property type="entry name" value="FBOX"/>
    <property type="match status" value="1"/>
</dbReference>
<dbReference type="AlphaFoldDB" id="A0A8H2DZ50"/>
<dbReference type="Gene3D" id="1.20.1280.50">
    <property type="match status" value="1"/>
</dbReference>
<proteinExistence type="predicted"/>
<reference evidence="2 3" key="1">
    <citation type="submission" date="2019-03" db="EMBL/GenBank/DDBJ databases">
        <title>Nematode-trapping fungi genome.</title>
        <authorList>
            <person name="Vidal-Diez De Ulzurrun G."/>
        </authorList>
    </citation>
    <scope>NUCLEOTIDE SEQUENCE [LARGE SCALE GENOMIC DNA]</scope>
    <source>
        <strain evidence="2 3">TWF154</strain>
    </source>
</reference>
<evidence type="ECO:0000313" key="2">
    <source>
        <dbReference type="EMBL" id="TGJ68389.1"/>
    </source>
</evidence>
<sequence length="440" mass="49395">MSTTITHLPTELLFQILTQVLSSRSFKPRDVARLASVCRRFYAVVVKYLYSNCDIQLHRRELNKGVGHVITLPRFSNETINDMLANAWMTLEAYKSHGKEVKFLSLKTTRGTFLTSTPPYQGPYKFTTSLPALITSLTPQFPTLTTLSLTDTLQTPLPIPTLISIISTILTTSPSLKHLSLTLTVLRSQETFTESQSHLQSLPSIIPSPTAQNLASLDSLSLDLHLTPVYPSNLPRWHRAPPNPIDPIWLLSSLPTIFPLKTLSTIKTLSFIVTGYTLPRNPQQTVITGTSSKLVLPSLQSLRLSVTEGCPRLFPQYISPTSYKSISHLEVLETYELNIETLLLPLLASFPTLTSLTLKKIDTRRKSLNWRFLTHLKSAILEHLKTLTIYTSATVSKILHDLGTVFVANTVLKIFRERIPTAERTMDDGSPWRVVVEFAY</sequence>
<comment type="caution">
    <text evidence="2">The sequence shown here is derived from an EMBL/GenBank/DDBJ whole genome shotgun (WGS) entry which is preliminary data.</text>
</comment>
<accession>A0A8H2DZ50</accession>
<evidence type="ECO:0000313" key="3">
    <source>
        <dbReference type="Proteomes" id="UP000297595"/>
    </source>
</evidence>
<dbReference type="Proteomes" id="UP000297595">
    <property type="component" value="Unassembled WGS sequence"/>
</dbReference>
<dbReference type="EMBL" id="SOZJ01000004">
    <property type="protein sequence ID" value="TGJ68389.1"/>
    <property type="molecule type" value="Genomic_DNA"/>
</dbReference>
<dbReference type="SUPFAM" id="SSF52047">
    <property type="entry name" value="RNI-like"/>
    <property type="match status" value="1"/>
</dbReference>
<protein>
    <recommendedName>
        <fullName evidence="1">F-box domain-containing protein</fullName>
    </recommendedName>
</protein>
<dbReference type="CDD" id="cd09917">
    <property type="entry name" value="F-box_SF"/>
    <property type="match status" value="1"/>
</dbReference>
<dbReference type="SUPFAM" id="SSF81383">
    <property type="entry name" value="F-box domain"/>
    <property type="match status" value="1"/>
</dbReference>
<organism evidence="2 3">
    <name type="scientific">Orbilia oligospora</name>
    <name type="common">Nematode-trapping fungus</name>
    <name type="synonym">Arthrobotrys oligospora</name>
    <dbReference type="NCBI Taxonomy" id="2813651"/>
    <lineage>
        <taxon>Eukaryota</taxon>
        <taxon>Fungi</taxon>
        <taxon>Dikarya</taxon>
        <taxon>Ascomycota</taxon>
        <taxon>Pezizomycotina</taxon>
        <taxon>Orbiliomycetes</taxon>
        <taxon>Orbiliales</taxon>
        <taxon>Orbiliaceae</taxon>
        <taxon>Orbilia</taxon>
    </lineage>
</organism>
<feature type="domain" description="F-box" evidence="1">
    <location>
        <begin position="2"/>
        <end position="53"/>
    </location>
</feature>
<evidence type="ECO:0000259" key="1">
    <source>
        <dbReference type="PROSITE" id="PS50181"/>
    </source>
</evidence>
<dbReference type="InterPro" id="IPR001810">
    <property type="entry name" value="F-box_dom"/>
</dbReference>
<name>A0A8H2DZ50_ORBOL</name>
<dbReference type="InterPro" id="IPR036047">
    <property type="entry name" value="F-box-like_dom_sf"/>
</dbReference>
<gene>
    <name evidence="2" type="ORF">EYR41_007444</name>
</gene>